<dbReference type="PANTHER" id="PTHR21716:SF62">
    <property type="entry name" value="TRANSPORT PROTEIN YDBI-RELATED"/>
    <property type="match status" value="1"/>
</dbReference>
<feature type="transmembrane region" description="Helical" evidence="6">
    <location>
        <begin position="302"/>
        <end position="332"/>
    </location>
</feature>
<name>A0A7W3SX19_9BACL</name>
<evidence type="ECO:0000256" key="5">
    <source>
        <dbReference type="ARBA" id="ARBA00023136"/>
    </source>
</evidence>
<organism evidence="7 8">
    <name type="scientific">Fontibacillus solani</name>
    <dbReference type="NCBI Taxonomy" id="1572857"/>
    <lineage>
        <taxon>Bacteria</taxon>
        <taxon>Bacillati</taxon>
        <taxon>Bacillota</taxon>
        <taxon>Bacilli</taxon>
        <taxon>Bacillales</taxon>
        <taxon>Paenibacillaceae</taxon>
        <taxon>Fontibacillus</taxon>
    </lineage>
</organism>
<feature type="transmembrane region" description="Helical" evidence="6">
    <location>
        <begin position="66"/>
        <end position="88"/>
    </location>
</feature>
<comment type="subcellular location">
    <subcellularLocation>
        <location evidence="1">Membrane</location>
        <topology evidence="1">Multi-pass membrane protein</topology>
    </subcellularLocation>
</comment>
<evidence type="ECO:0000256" key="2">
    <source>
        <dbReference type="ARBA" id="ARBA00009773"/>
    </source>
</evidence>
<dbReference type="GO" id="GO:0055085">
    <property type="term" value="P:transmembrane transport"/>
    <property type="evidence" value="ECO:0007669"/>
    <property type="project" value="TreeGrafter"/>
</dbReference>
<dbReference type="EMBL" id="JACJIP010000036">
    <property type="protein sequence ID" value="MBA9087825.1"/>
    <property type="molecule type" value="Genomic_DNA"/>
</dbReference>
<feature type="transmembrane region" description="Helical" evidence="6">
    <location>
        <begin position="234"/>
        <end position="259"/>
    </location>
</feature>
<dbReference type="Pfam" id="PF01594">
    <property type="entry name" value="AI-2E_transport"/>
    <property type="match status" value="1"/>
</dbReference>
<proteinExistence type="inferred from homology"/>
<protein>
    <submittedName>
        <fullName evidence="7">Putative PurR-regulated permease PerM</fullName>
    </submittedName>
</protein>
<comment type="caution">
    <text evidence="7">The sequence shown here is derived from an EMBL/GenBank/DDBJ whole genome shotgun (WGS) entry which is preliminary data.</text>
</comment>
<reference evidence="7 8" key="1">
    <citation type="submission" date="2020-08" db="EMBL/GenBank/DDBJ databases">
        <title>Genomic Encyclopedia of Type Strains, Phase III (KMG-III): the genomes of soil and plant-associated and newly described type strains.</title>
        <authorList>
            <person name="Whitman W."/>
        </authorList>
    </citation>
    <scope>NUCLEOTIDE SEQUENCE [LARGE SCALE GENOMIC DNA]</scope>
    <source>
        <strain evidence="7 8">CECT 8693</strain>
    </source>
</reference>
<evidence type="ECO:0000256" key="1">
    <source>
        <dbReference type="ARBA" id="ARBA00004141"/>
    </source>
</evidence>
<dbReference type="PANTHER" id="PTHR21716">
    <property type="entry name" value="TRANSMEMBRANE PROTEIN"/>
    <property type="match status" value="1"/>
</dbReference>
<keyword evidence="5 6" id="KW-0472">Membrane</keyword>
<accession>A0A7W3SX19</accession>
<dbReference type="RefSeq" id="WP_182539006.1">
    <property type="nucleotide sequence ID" value="NZ_JACJIP010000036.1"/>
</dbReference>
<feature type="transmembrane region" description="Helical" evidence="6">
    <location>
        <begin position="12"/>
        <end position="29"/>
    </location>
</feature>
<keyword evidence="3 6" id="KW-0812">Transmembrane</keyword>
<dbReference type="GO" id="GO:0016020">
    <property type="term" value="C:membrane"/>
    <property type="evidence" value="ECO:0007669"/>
    <property type="project" value="UniProtKB-SubCell"/>
</dbReference>
<dbReference type="InterPro" id="IPR002549">
    <property type="entry name" value="AI-2E-like"/>
</dbReference>
<evidence type="ECO:0000256" key="4">
    <source>
        <dbReference type="ARBA" id="ARBA00022989"/>
    </source>
</evidence>
<feature type="transmembrane region" description="Helical" evidence="6">
    <location>
        <begin position="271"/>
        <end position="290"/>
    </location>
</feature>
<comment type="similarity">
    <text evidence="2">Belongs to the autoinducer-2 exporter (AI-2E) (TC 2.A.86) family.</text>
</comment>
<evidence type="ECO:0000313" key="7">
    <source>
        <dbReference type="EMBL" id="MBA9087825.1"/>
    </source>
</evidence>
<feature type="transmembrane region" description="Helical" evidence="6">
    <location>
        <begin position="206"/>
        <end position="228"/>
    </location>
</feature>
<gene>
    <name evidence="7" type="ORF">FHR92_004318</name>
</gene>
<keyword evidence="8" id="KW-1185">Reference proteome</keyword>
<keyword evidence="4 6" id="KW-1133">Transmembrane helix</keyword>
<evidence type="ECO:0000256" key="6">
    <source>
        <dbReference type="SAM" id="Phobius"/>
    </source>
</evidence>
<evidence type="ECO:0000256" key="3">
    <source>
        <dbReference type="ARBA" id="ARBA00022692"/>
    </source>
</evidence>
<feature type="transmembrane region" description="Helical" evidence="6">
    <location>
        <begin position="149"/>
        <end position="168"/>
    </location>
</feature>
<dbReference type="AlphaFoldDB" id="A0A7W3SX19"/>
<dbReference type="Proteomes" id="UP000567067">
    <property type="component" value="Unassembled WGS sequence"/>
</dbReference>
<evidence type="ECO:0000313" key="8">
    <source>
        <dbReference type="Proteomes" id="UP000567067"/>
    </source>
</evidence>
<sequence length="355" mass="40642">MSFFRELFQIPSVRRVLALLFVIILLYYSRSMLNMVLITFILTYLINRLHNFITRKVNKIVRINKTITVLLIYIILVTLIVTAIYYYLPVLIAELNDLVNQVLSFYDNPPTNLPDNLILNFLVDSFKDIDLSSYIGQGFDFLLKTVSDIGKWSLNLFVAIVLSLFFLLEKEKVTNFTSKFKASRLSGLFVELEFFGKKFVHSFGKVIEVQFLIALVNSILSTIFLWIFGFPNLFALAIMIFLLGLIPVMGVIISLIPLCAIAFKIGGLIKIIYVLVMIAVVHAVETYFLNPKFMSNKTHLPIFYTFLILLFSEHFLGVWGLIVGVPIFMFFLDIIEVPIVADSPKSKTKKKSIVE</sequence>